<protein>
    <recommendedName>
        <fullName evidence="4">Encoded protein</fullName>
    </recommendedName>
</protein>
<dbReference type="EMBL" id="MU069530">
    <property type="protein sequence ID" value="KAF5839880.1"/>
    <property type="molecule type" value="Genomic_DNA"/>
</dbReference>
<sequence>MAGPPFLRHKAACTQCTWGRSREGVLGLLSKKREKICAEGKSRTNSAISHAVQVIKSCKMDKNVKCNTGFTSVKCIAPVQKGRRPKACQCHGHWDVFPFSNLQGPPLRPCVLLCEVQFLSLPEHLRPCDTRTSVILQVCALRHTLCTAFSHSFTRHSSYLGMEEERSRRLAEMSGNAEQHDMARSDRLQRAAAADAARDGVVANTGGVSGAVREGDAFMKAASRDVYGALSGASISDRVNSRKHYVSRG</sequence>
<name>A0ABQ7GZ44_DUNSA</name>
<evidence type="ECO:0000256" key="1">
    <source>
        <dbReference type="ARBA" id="ARBA00006695"/>
    </source>
</evidence>
<comment type="similarity">
    <text evidence="1">Belongs to the CWC25 family.</text>
</comment>
<evidence type="ECO:0008006" key="4">
    <source>
        <dbReference type="Google" id="ProtNLM"/>
    </source>
</evidence>
<dbReference type="Proteomes" id="UP000815325">
    <property type="component" value="Unassembled WGS sequence"/>
</dbReference>
<proteinExistence type="inferred from homology"/>
<dbReference type="InterPro" id="IPR051376">
    <property type="entry name" value="CWC25_splicing_factor"/>
</dbReference>
<gene>
    <name evidence="2" type="ORF">DUNSADRAFT_18423</name>
</gene>
<reference evidence="2" key="1">
    <citation type="submission" date="2017-08" db="EMBL/GenBank/DDBJ databases">
        <authorList>
            <person name="Polle J.E."/>
            <person name="Barry K."/>
            <person name="Cushman J."/>
            <person name="Schmutz J."/>
            <person name="Tran D."/>
            <person name="Hathwaick L.T."/>
            <person name="Yim W.C."/>
            <person name="Jenkins J."/>
            <person name="Mckie-Krisberg Z.M."/>
            <person name="Prochnik S."/>
            <person name="Lindquist E."/>
            <person name="Dockter R.B."/>
            <person name="Adam C."/>
            <person name="Molina H."/>
            <person name="Bunkerborg J."/>
            <person name="Jin E."/>
            <person name="Buchheim M."/>
            <person name="Magnuson J."/>
        </authorList>
    </citation>
    <scope>NUCLEOTIDE SEQUENCE</scope>
    <source>
        <strain evidence="2">CCAP 19/18</strain>
    </source>
</reference>
<evidence type="ECO:0000313" key="3">
    <source>
        <dbReference type="Proteomes" id="UP000815325"/>
    </source>
</evidence>
<organism evidence="2 3">
    <name type="scientific">Dunaliella salina</name>
    <name type="common">Green alga</name>
    <name type="synonym">Protococcus salinus</name>
    <dbReference type="NCBI Taxonomy" id="3046"/>
    <lineage>
        <taxon>Eukaryota</taxon>
        <taxon>Viridiplantae</taxon>
        <taxon>Chlorophyta</taxon>
        <taxon>core chlorophytes</taxon>
        <taxon>Chlorophyceae</taxon>
        <taxon>CS clade</taxon>
        <taxon>Chlamydomonadales</taxon>
        <taxon>Dunaliellaceae</taxon>
        <taxon>Dunaliella</taxon>
    </lineage>
</organism>
<accession>A0ABQ7GZ44</accession>
<dbReference type="PANTHER" id="PTHR16196:SF0">
    <property type="entry name" value="PRE-MRNA-SPLICING FACTOR CWC25 HOMOLOG"/>
    <property type="match status" value="1"/>
</dbReference>
<dbReference type="PANTHER" id="PTHR16196">
    <property type="entry name" value="CELL CYCLE CONTROL PROTEIN CWF25"/>
    <property type="match status" value="1"/>
</dbReference>
<comment type="caution">
    <text evidence="2">The sequence shown here is derived from an EMBL/GenBank/DDBJ whole genome shotgun (WGS) entry which is preliminary data.</text>
</comment>
<evidence type="ECO:0000313" key="2">
    <source>
        <dbReference type="EMBL" id="KAF5839880.1"/>
    </source>
</evidence>
<keyword evidence="3" id="KW-1185">Reference proteome</keyword>